<dbReference type="KEGG" id="ptw:TUM18999_53860"/>
<evidence type="ECO:0000313" key="4">
    <source>
        <dbReference type="Proteomes" id="UP000509383"/>
    </source>
</evidence>
<dbReference type="EMBL" id="AP023189">
    <property type="protein sequence ID" value="BCG27195.1"/>
    <property type="molecule type" value="Genomic_DNA"/>
</dbReference>
<accession>A0A6J4ECI5</accession>
<dbReference type="AlphaFoldDB" id="A0A6J4ECI5"/>
<dbReference type="RefSeq" id="WP_173171562.1">
    <property type="nucleotide sequence ID" value="NZ_AP023189.1"/>
</dbReference>
<protein>
    <submittedName>
        <fullName evidence="2">Uncharacterized protein</fullName>
    </submittedName>
</protein>
<evidence type="ECO:0000256" key="1">
    <source>
        <dbReference type="SAM" id="Phobius"/>
    </source>
</evidence>
<feature type="transmembrane region" description="Helical" evidence="1">
    <location>
        <begin position="12"/>
        <end position="36"/>
    </location>
</feature>
<feature type="transmembrane region" description="Helical" evidence="1">
    <location>
        <begin position="48"/>
        <end position="66"/>
    </location>
</feature>
<keyword evidence="1" id="KW-0472">Membrane</keyword>
<name>A0A6J4ECI5_9PSED</name>
<keyword evidence="5" id="KW-1185">Reference proteome</keyword>
<proteinExistence type="predicted"/>
<dbReference type="Proteomes" id="UP001054892">
    <property type="component" value="Unassembled WGS sequence"/>
</dbReference>
<sequence>MLEWNSLNLRQRVSVLCLLGFALTYALITLPFIAALESPSMVVRSLCEWLAIIALFSAIALDPMFVRGQLLQLRPRRFPFVCKCLWVAVILLFGLGNIVRLLAG</sequence>
<keyword evidence="1" id="KW-1133">Transmembrane helix</keyword>
<reference evidence="2 4" key="1">
    <citation type="submission" date="2020-05" db="EMBL/GenBank/DDBJ databases">
        <title>Characterization of novel class B3 metallo-beta-lactamase from novel Pseudomonas species.</title>
        <authorList>
            <person name="Yamada K."/>
            <person name="Aoki K."/>
            <person name="Ishii Y."/>
        </authorList>
    </citation>
    <scope>NUCLEOTIDE SEQUENCE [LARGE SCALE GENOMIC DNA]</scope>
    <source>
        <strain evidence="2 4">TUM18999</strain>
        <strain evidence="3 5">TUM20286</strain>
    </source>
</reference>
<evidence type="ECO:0000313" key="3">
    <source>
        <dbReference type="EMBL" id="GJN54630.1"/>
    </source>
</evidence>
<dbReference type="Proteomes" id="UP000509383">
    <property type="component" value="Chromosome"/>
</dbReference>
<keyword evidence="1" id="KW-0812">Transmembrane</keyword>
<gene>
    <name evidence="2" type="ORF">TUM18999_53860</name>
    <name evidence="3" type="ORF">TUM20286_43820</name>
</gene>
<feature type="transmembrane region" description="Helical" evidence="1">
    <location>
        <begin position="78"/>
        <end position="103"/>
    </location>
</feature>
<evidence type="ECO:0000313" key="2">
    <source>
        <dbReference type="EMBL" id="BCG27195.1"/>
    </source>
</evidence>
<evidence type="ECO:0000313" key="5">
    <source>
        <dbReference type="Proteomes" id="UP001054892"/>
    </source>
</evidence>
<dbReference type="EMBL" id="BQKM01000012">
    <property type="protein sequence ID" value="GJN54630.1"/>
    <property type="molecule type" value="Genomic_DNA"/>
</dbReference>
<organism evidence="2 4">
    <name type="scientific">Pseudomonas tohonis</name>
    <dbReference type="NCBI Taxonomy" id="2725477"/>
    <lineage>
        <taxon>Bacteria</taxon>
        <taxon>Pseudomonadati</taxon>
        <taxon>Pseudomonadota</taxon>
        <taxon>Gammaproteobacteria</taxon>
        <taxon>Pseudomonadales</taxon>
        <taxon>Pseudomonadaceae</taxon>
        <taxon>Pseudomonas</taxon>
    </lineage>
</organism>